<dbReference type="EMBL" id="CP001634">
    <property type="protein sequence ID" value="ACR80040.1"/>
    <property type="molecule type" value="Genomic_DNA"/>
</dbReference>
<feature type="transmembrane region" description="Helical" evidence="1">
    <location>
        <begin position="30"/>
        <end position="50"/>
    </location>
</feature>
<keyword evidence="1" id="KW-1133">Transmembrane helix</keyword>
<protein>
    <submittedName>
        <fullName evidence="2">Uncharacterized protein</fullName>
    </submittedName>
</protein>
<keyword evidence="3" id="KW-1185">Reference proteome</keyword>
<dbReference type="AlphaFoldDB" id="C5CDM8"/>
<dbReference type="RefSeq" id="WP_015868689.1">
    <property type="nucleotide sequence ID" value="NC_012785.1"/>
</dbReference>
<dbReference type="KEGG" id="kol:Kole_1346"/>
<gene>
    <name evidence="2" type="ordered locus">Kole_1346</name>
</gene>
<name>C5CDM8_KOSOT</name>
<evidence type="ECO:0000256" key="1">
    <source>
        <dbReference type="SAM" id="Phobius"/>
    </source>
</evidence>
<reference evidence="2 3" key="2">
    <citation type="journal article" date="2011" name="J. Bacteriol.">
        <title>Genome Sequence of Kosmotoga olearia Strain TBF 19.5.1, a Thermophilic Bacterium with a Wide Growth Temperature Range, Isolated from the Troll B Oil Platform in the North Sea.</title>
        <authorList>
            <person name="Swithers K.S."/>
            <person name="Dipippo J.L."/>
            <person name="Bruce D.C."/>
            <person name="Detter C."/>
            <person name="Tapia R."/>
            <person name="Han S."/>
            <person name="Goodwin L.A."/>
            <person name="Han J."/>
            <person name="Woyke T."/>
            <person name="Pitluck S."/>
            <person name="Pennacchio L."/>
            <person name="Nolan M."/>
            <person name="Mikhailova N."/>
            <person name="Land M.L."/>
            <person name="Nesbo C.L."/>
            <person name="Gogarten J.P."/>
            <person name="Noll K.M."/>
        </authorList>
    </citation>
    <scope>NUCLEOTIDE SEQUENCE [LARGE SCALE GENOMIC DNA]</scope>
    <source>
        <strain evidence="3">ATCC BAA-1733 / DSM 21960 / TBF 19.5.1</strain>
    </source>
</reference>
<proteinExistence type="predicted"/>
<dbReference type="Proteomes" id="UP000002382">
    <property type="component" value="Chromosome"/>
</dbReference>
<reference evidence="2 3" key="1">
    <citation type="submission" date="2009-06" db="EMBL/GenBank/DDBJ databases">
        <title>Complete sequence of Thermotogales bacterium TBF 19.5.1.</title>
        <authorList>
            <consortium name="US DOE Joint Genome Institute"/>
            <person name="Lucas S."/>
            <person name="Copeland A."/>
            <person name="Lapidus A."/>
            <person name="Glavina del Rio T."/>
            <person name="Tice H."/>
            <person name="Bruce D."/>
            <person name="Goodwin L."/>
            <person name="Pitluck S."/>
            <person name="Chertkov O."/>
            <person name="Brettin T."/>
            <person name="Detter J.C."/>
            <person name="Han C."/>
            <person name="Schmutz J."/>
            <person name="Larimer F."/>
            <person name="Land M."/>
            <person name="Hauser L."/>
            <person name="Kyrpides N."/>
            <person name="Ovchinnikova G."/>
            <person name="Noll K."/>
        </authorList>
    </citation>
    <scope>NUCLEOTIDE SEQUENCE [LARGE SCALE GENOMIC DNA]</scope>
    <source>
        <strain evidence="3">ATCC BAA-1733 / DSM 21960 / TBF 19.5.1</strain>
    </source>
</reference>
<evidence type="ECO:0000313" key="3">
    <source>
        <dbReference type="Proteomes" id="UP000002382"/>
    </source>
</evidence>
<keyword evidence="1" id="KW-0472">Membrane</keyword>
<sequence length="51" mass="5908">MGIYDRDWYKEEQKKLELPRKIPKGSSRSFIFGFITGFATALLLLFLIGVI</sequence>
<dbReference type="HOGENOM" id="CLU_3099949_0_0_0"/>
<organism evidence="2 3">
    <name type="scientific">Kosmotoga olearia (strain ATCC BAA-1733 / DSM 21960 / TBF 19.5.1)</name>
    <dbReference type="NCBI Taxonomy" id="521045"/>
    <lineage>
        <taxon>Bacteria</taxon>
        <taxon>Thermotogati</taxon>
        <taxon>Thermotogota</taxon>
        <taxon>Thermotogae</taxon>
        <taxon>Kosmotogales</taxon>
        <taxon>Kosmotogaceae</taxon>
        <taxon>Kosmotoga</taxon>
    </lineage>
</organism>
<keyword evidence="1" id="KW-0812">Transmembrane</keyword>
<accession>C5CDM8</accession>
<evidence type="ECO:0000313" key="2">
    <source>
        <dbReference type="EMBL" id="ACR80040.1"/>
    </source>
</evidence>